<dbReference type="SUPFAM" id="SSF50978">
    <property type="entry name" value="WD40 repeat-like"/>
    <property type="match status" value="1"/>
</dbReference>
<feature type="repeat" description="WD" evidence="3">
    <location>
        <begin position="848"/>
        <end position="889"/>
    </location>
</feature>
<gene>
    <name evidence="6" type="ORF">K457DRAFT_90750</name>
</gene>
<proteinExistence type="predicted"/>
<dbReference type="InterPro" id="IPR015943">
    <property type="entry name" value="WD40/YVTN_repeat-like_dom_sf"/>
</dbReference>
<name>A0A197K7I8_9FUNG</name>
<dbReference type="PANTHER" id="PTHR19879:SF9">
    <property type="entry name" value="TRANSCRIPTION INITIATION FACTOR TFIID SUBUNIT 5"/>
    <property type="match status" value="1"/>
</dbReference>
<dbReference type="PROSITE" id="PS50082">
    <property type="entry name" value="WD_REPEATS_2"/>
    <property type="match status" value="8"/>
</dbReference>
<dbReference type="EMBL" id="KV442024">
    <property type="protein sequence ID" value="OAQ32666.1"/>
    <property type="molecule type" value="Genomic_DNA"/>
</dbReference>
<dbReference type="PROSITE" id="PS50294">
    <property type="entry name" value="WD_REPEATS_REGION"/>
    <property type="match status" value="6"/>
</dbReference>
<dbReference type="SUPFAM" id="SSF52540">
    <property type="entry name" value="P-loop containing nucleoside triphosphate hydrolases"/>
    <property type="match status" value="1"/>
</dbReference>
<accession>A0A197K7I8</accession>
<evidence type="ECO:0000313" key="6">
    <source>
        <dbReference type="EMBL" id="OAQ32666.1"/>
    </source>
</evidence>
<dbReference type="PANTHER" id="PTHR19879">
    <property type="entry name" value="TRANSCRIPTION INITIATION FACTOR TFIID"/>
    <property type="match status" value="1"/>
</dbReference>
<evidence type="ECO:0000259" key="5">
    <source>
        <dbReference type="Pfam" id="PF05729"/>
    </source>
</evidence>
<evidence type="ECO:0000313" key="7">
    <source>
        <dbReference type="Proteomes" id="UP000078512"/>
    </source>
</evidence>
<sequence length="1242" mass="138320">MTIVNRLGTRPSQAANATARAYLTERRKSQSASSTQDSIRPGFPPVPHVQFENTTLVEYALHKLRWQRLEEAQVPIFISPMAKANLQALNEDLFPLREKVQAFLESERQVMLILGDSGAGKSTFNRYLERQLWNAYQNRDPIPLLINLPAIDRPDKDLIGEHLRTNNFSEAQIQELKQCRQFVLICDGYDESQLTANLHTTNLFNRPGQWNVKMVISCRTQFLGQEYRGRFIPEGSSHYQGQAIDLFQEAVIAPFTREQIEDYVKQYVPLEPRTWTTKDYMDKLKTIPNLMDLVKNPFLLSLSLEALPEVTEGRQDLSVIKVTRVQLYDTFVRHWLAVNNRRLQRTVLTTEDRDMLDQLLEAGFISMGVDYATRLASAIFEHQDGNPVVQYVHVKDKKSWRAQYFGREPEVRLLRESSPLTRNGNQFRFLHRSMLEYFLSCAVFNPSIHEVDDKFCLQPGPDPTPTKRLAADGPLFKRSLLSEPSVIQFLCERVKQHPDFERQLLAVIEQSKIDATAATAAANAITILVRAGSRFNSADLRGIRIPGADLSDGQFDSAQLQGADLTGVNLARSWLRQVDFGDAQMDGVRFEELPYLEEHTTVDAVAFSPNGKLFAACLRNGGLTTYDTTTWTRVHRHREQSLVRSIAFSPNNQHLALGNIHGSCRLWDTVNGQTFLIMEGHTGGVNSVAFSPCGKQIASASYDSTIRLWSSDTGECLFVLNGHQAAVWSAAYSADGRRLVSGSSDGTIRVWDPETGTPEPGWVIFHFGSSRVTLSANGRQFALTAGLGGSEIRLVDAVTGEQGLILRDDIDRLTDIAVSPIGELIVSSSWDNTVRLWDSSNGQLISRMSGHRGRITSCTFSPDGLKIASGDENGIIRLWEVNTSRSSSIALELAAEVRTVVYSPDGLFIISNRLNNTLQLWGYPVGTFRSTPLTFPHNVYSTALSPNGCWFASGRTNGIHLLNAQTDVIERVLRGSTGCPIVDMSFSHCSRWLASCDGDGVTRLWDLESTIDQVKVVDGRVFLNRPNPRGYVVFSPVGDQFAVGSEPGSGIPPRLRLFDARATDFRQPLKEAWITDSLRSMDYSPDGQRLVLGTEASSVLIWDLRSDKPDVILEGHTDEVNSVACSPCGKWIISGSRDKTARLWSGEVDSWSCVAVVSECLDAVTSVAWNPVVPMEFVTGSADGSVRVWQVSSTEVGHLSIRMHWGSHIEQLCATDLTFKGAIGLSPIYRKLLIQRGAIGDS</sequence>
<dbReference type="AlphaFoldDB" id="A0A197K7I8"/>
<dbReference type="Proteomes" id="UP000078512">
    <property type="component" value="Unassembled WGS sequence"/>
</dbReference>
<dbReference type="InterPro" id="IPR025662">
    <property type="entry name" value="Sigma_54_int_dom_ATP-bd_1"/>
</dbReference>
<keyword evidence="7" id="KW-1185">Reference proteome</keyword>
<dbReference type="InterPro" id="IPR019775">
    <property type="entry name" value="WD40_repeat_CS"/>
</dbReference>
<feature type="repeat" description="WD" evidence="3">
    <location>
        <begin position="1113"/>
        <end position="1145"/>
    </location>
</feature>
<feature type="repeat" description="WD" evidence="3">
    <location>
        <begin position="720"/>
        <end position="752"/>
    </location>
</feature>
<dbReference type="STRING" id="1314771.A0A197K7I8"/>
<dbReference type="SUPFAM" id="SSF50998">
    <property type="entry name" value="Quinoprotein alcohol dehydrogenase-like"/>
    <property type="match status" value="1"/>
</dbReference>
<keyword evidence="2" id="KW-0677">Repeat</keyword>
<dbReference type="Pfam" id="PF00805">
    <property type="entry name" value="Pentapeptide"/>
    <property type="match status" value="1"/>
</dbReference>
<dbReference type="PRINTS" id="PR00320">
    <property type="entry name" value="GPROTEINBRPT"/>
</dbReference>
<feature type="repeat" description="WD" evidence="3">
    <location>
        <begin position="806"/>
        <end position="847"/>
    </location>
</feature>
<dbReference type="InterPro" id="IPR020472">
    <property type="entry name" value="WD40_PAC1"/>
</dbReference>
<dbReference type="InterPro" id="IPR036322">
    <property type="entry name" value="WD40_repeat_dom_sf"/>
</dbReference>
<dbReference type="InterPro" id="IPR027417">
    <property type="entry name" value="P-loop_NTPase"/>
</dbReference>
<feature type="repeat" description="WD" evidence="3">
    <location>
        <begin position="1162"/>
        <end position="1199"/>
    </location>
</feature>
<protein>
    <submittedName>
        <fullName evidence="6">WD40 repeat-like protein</fullName>
    </submittedName>
</protein>
<dbReference type="InterPro" id="IPR007111">
    <property type="entry name" value="NACHT_NTPase"/>
</dbReference>
<feature type="repeat" description="WD" evidence="3">
    <location>
        <begin position="1075"/>
        <end position="1112"/>
    </location>
</feature>
<dbReference type="Pfam" id="PF05729">
    <property type="entry name" value="NACHT"/>
    <property type="match status" value="1"/>
</dbReference>
<dbReference type="SMART" id="SM00320">
    <property type="entry name" value="WD40"/>
    <property type="match status" value="12"/>
</dbReference>
<evidence type="ECO:0000256" key="4">
    <source>
        <dbReference type="SAM" id="MobiDB-lite"/>
    </source>
</evidence>
<dbReference type="OrthoDB" id="538223at2759"/>
<dbReference type="InterPro" id="IPR001680">
    <property type="entry name" value="WD40_rpt"/>
</dbReference>
<feature type="repeat" description="WD" evidence="3">
    <location>
        <begin position="636"/>
        <end position="677"/>
    </location>
</feature>
<dbReference type="SUPFAM" id="SSF141571">
    <property type="entry name" value="Pentapeptide repeat-like"/>
    <property type="match status" value="1"/>
</dbReference>
<dbReference type="Gene3D" id="2.160.20.80">
    <property type="entry name" value="E3 ubiquitin-protein ligase SopA"/>
    <property type="match status" value="1"/>
</dbReference>
<keyword evidence="1 3" id="KW-0853">WD repeat</keyword>
<dbReference type="CDD" id="cd00200">
    <property type="entry name" value="WD40"/>
    <property type="match status" value="2"/>
</dbReference>
<evidence type="ECO:0000256" key="2">
    <source>
        <dbReference type="ARBA" id="ARBA00022737"/>
    </source>
</evidence>
<organism evidence="6 7">
    <name type="scientific">Linnemannia elongata AG-77</name>
    <dbReference type="NCBI Taxonomy" id="1314771"/>
    <lineage>
        <taxon>Eukaryota</taxon>
        <taxon>Fungi</taxon>
        <taxon>Fungi incertae sedis</taxon>
        <taxon>Mucoromycota</taxon>
        <taxon>Mortierellomycotina</taxon>
        <taxon>Mortierellomycetes</taxon>
        <taxon>Mortierellales</taxon>
        <taxon>Mortierellaceae</taxon>
        <taxon>Linnemannia</taxon>
    </lineage>
</organism>
<feature type="repeat" description="WD" evidence="3">
    <location>
        <begin position="678"/>
        <end position="719"/>
    </location>
</feature>
<reference evidence="6 7" key="1">
    <citation type="submission" date="2016-05" db="EMBL/GenBank/DDBJ databases">
        <title>Genome sequencing reveals origins of a unique bacterial endosymbiosis in the earliest lineages of terrestrial Fungi.</title>
        <authorList>
            <consortium name="DOE Joint Genome Institute"/>
            <person name="Uehling J."/>
            <person name="Gryganskyi A."/>
            <person name="Hameed K."/>
            <person name="Tschaplinski T."/>
            <person name="Misztal P."/>
            <person name="Wu S."/>
            <person name="Desiro A."/>
            <person name="Vande Pol N."/>
            <person name="Du Z.-Y."/>
            <person name="Zienkiewicz A."/>
            <person name="Zienkiewicz K."/>
            <person name="Morin E."/>
            <person name="Tisserant E."/>
            <person name="Splivallo R."/>
            <person name="Hainaut M."/>
            <person name="Henrissat B."/>
            <person name="Ohm R."/>
            <person name="Kuo A."/>
            <person name="Yan J."/>
            <person name="Lipzen A."/>
            <person name="Nolan M."/>
            <person name="Labutti K."/>
            <person name="Barry K."/>
            <person name="Goldstein A."/>
            <person name="Labbe J."/>
            <person name="Schadt C."/>
            <person name="Tuskan G."/>
            <person name="Grigoriev I."/>
            <person name="Martin F."/>
            <person name="Vilgalys R."/>
            <person name="Bonito G."/>
        </authorList>
    </citation>
    <scope>NUCLEOTIDE SEQUENCE [LARGE SCALE GENOMIC DNA]</scope>
    <source>
        <strain evidence="6 7">AG-77</strain>
    </source>
</reference>
<dbReference type="InterPro" id="IPR001646">
    <property type="entry name" value="5peptide_repeat"/>
</dbReference>
<dbReference type="PROSITE" id="PS00675">
    <property type="entry name" value="SIGMA54_INTERACT_1"/>
    <property type="match status" value="1"/>
</dbReference>
<feature type="domain" description="NACHT" evidence="5">
    <location>
        <begin position="110"/>
        <end position="268"/>
    </location>
</feature>
<dbReference type="PROSITE" id="PS00678">
    <property type="entry name" value="WD_REPEATS_1"/>
    <property type="match status" value="2"/>
</dbReference>
<dbReference type="InterPro" id="IPR011047">
    <property type="entry name" value="Quinoprotein_ADH-like_sf"/>
</dbReference>
<dbReference type="Gene3D" id="2.130.10.10">
    <property type="entry name" value="YVTN repeat-like/Quinoprotein amine dehydrogenase"/>
    <property type="match status" value="4"/>
</dbReference>
<dbReference type="Gene3D" id="3.40.50.300">
    <property type="entry name" value="P-loop containing nucleotide triphosphate hydrolases"/>
    <property type="match status" value="1"/>
</dbReference>
<evidence type="ECO:0000256" key="1">
    <source>
        <dbReference type="ARBA" id="ARBA00022574"/>
    </source>
</evidence>
<evidence type="ECO:0000256" key="3">
    <source>
        <dbReference type="PROSITE-ProRule" id="PRU00221"/>
    </source>
</evidence>
<feature type="region of interest" description="Disordered" evidence="4">
    <location>
        <begin position="25"/>
        <end position="46"/>
    </location>
</feature>
<dbReference type="Pfam" id="PF00400">
    <property type="entry name" value="WD40"/>
    <property type="match status" value="9"/>
</dbReference>